<sequence length="66" mass="7238">MTEVLGTVALIAGGYALYKAVKKEIANMAFKKQPAYATARKRAVDPAYTRLVEDPATGKYRPVSNY</sequence>
<accession>A0A165YG63</accession>
<comment type="caution">
    <text evidence="1">The sequence shown here is derived from an EMBL/GenBank/DDBJ whole genome shotgun (WGS) entry which is preliminary data.</text>
</comment>
<protein>
    <submittedName>
        <fullName evidence="1">Uncharacterized protein</fullName>
    </submittedName>
</protein>
<evidence type="ECO:0000313" key="2">
    <source>
        <dbReference type="Proteomes" id="UP000076577"/>
    </source>
</evidence>
<dbReference type="EMBL" id="LMCB01000017">
    <property type="protein sequence ID" value="KZL18816.1"/>
    <property type="molecule type" value="Genomic_DNA"/>
</dbReference>
<evidence type="ECO:0000313" key="1">
    <source>
        <dbReference type="EMBL" id="KZL18816.1"/>
    </source>
</evidence>
<keyword evidence="2" id="KW-1185">Reference proteome</keyword>
<reference evidence="1 2" key="1">
    <citation type="journal article" date="2016" name="Front. Microbiol.">
        <title>Comparative Genomic Analysis Reveals a Diverse Repertoire of Genes Involved in Prokaryote-Eukaryote Interactions within the Pseudovibrio Genus.</title>
        <authorList>
            <person name="Romano S."/>
            <person name="Fernandez-Guerra A."/>
            <person name="Reen F.J."/>
            <person name="Glockner F.O."/>
            <person name="Crowley S.P."/>
            <person name="O'Sullivan O."/>
            <person name="Cotter P.D."/>
            <person name="Adams C."/>
            <person name="Dobson A.D."/>
            <person name="O'Gara F."/>
        </authorList>
    </citation>
    <scope>NUCLEOTIDE SEQUENCE [LARGE SCALE GENOMIC DNA]</scope>
    <source>
        <strain evidence="1 2">Ad2</strain>
    </source>
</reference>
<dbReference type="RefSeq" id="WP_208979238.1">
    <property type="nucleotide sequence ID" value="NZ_FOFM01000001.1"/>
</dbReference>
<dbReference type="Proteomes" id="UP000076577">
    <property type="component" value="Unassembled WGS sequence"/>
</dbReference>
<name>A0A165YG63_9HYPH</name>
<dbReference type="AlphaFoldDB" id="A0A165YG63"/>
<gene>
    <name evidence="1" type="ORF">PsAD2_02332</name>
</gene>
<proteinExistence type="predicted"/>
<dbReference type="PATRIC" id="fig|989403.3.peg.2487"/>
<organism evidence="1 2">
    <name type="scientific">Pseudovibrio axinellae</name>
    <dbReference type="NCBI Taxonomy" id="989403"/>
    <lineage>
        <taxon>Bacteria</taxon>
        <taxon>Pseudomonadati</taxon>
        <taxon>Pseudomonadota</taxon>
        <taxon>Alphaproteobacteria</taxon>
        <taxon>Hyphomicrobiales</taxon>
        <taxon>Stappiaceae</taxon>
        <taxon>Pseudovibrio</taxon>
    </lineage>
</organism>